<protein>
    <submittedName>
        <fullName evidence="2">Uncharacterized protein</fullName>
    </submittedName>
</protein>
<dbReference type="STRING" id="1423351.A0A074RPT3"/>
<sequence>MNLYGLVHHSTRITWRESHVLREDAEAVWNRHNELSENGDQSDLDLWVAQRARRTDNRRTGALKLIKFLDKMKHEQSLERNNMKAARRTDIEKRLFQQGWIKEDMDFTMRYEWGKQWVALVEQPQPLTERVWTNLYPKLCPLLESNRQERLKKERITRQEARKSCLNWFLSDIKRNTPPLLEVKFRPDLDRYSSDYSFNDIFPDVEDVLEWHLFRSMDDNDLDIATFRQRLQKKKDEILDLLVQWKEMIRGRMVDLLRTESRAYDQILQPPDSTTSNPFTELSDDFKLLLRADSLFYLTGPYDGVKVPFTYREAVEAGRSLYCHDRDGLWCGGIRDPLDVDRFRRYSKAQKIARVLLQSIGQPNASFLELNHGQQRYICARCHDTKPRSWGEIIQHYMEQKQAYLRIQDSASKLVKKGITYNDVHDPEFDKDQPMIKVLELRITDENVVPIRKCNLCTKKPIALGIITSEKKIQRHLAEVHEIDKPELGVHYDVSGRLTFGLEPGFGYDFRDVDDNEPDWEIASGDESDDEFGDGSDDVSGDEEGWIVTTTRGASSE</sequence>
<dbReference type="HOGENOM" id="CLU_010790_1_1_1"/>
<organism evidence="2 3">
    <name type="scientific">Rhizoctonia solani 123E</name>
    <dbReference type="NCBI Taxonomy" id="1423351"/>
    <lineage>
        <taxon>Eukaryota</taxon>
        <taxon>Fungi</taxon>
        <taxon>Dikarya</taxon>
        <taxon>Basidiomycota</taxon>
        <taxon>Agaricomycotina</taxon>
        <taxon>Agaricomycetes</taxon>
        <taxon>Cantharellales</taxon>
        <taxon>Ceratobasidiaceae</taxon>
        <taxon>Rhizoctonia</taxon>
    </lineage>
</organism>
<feature type="region of interest" description="Disordered" evidence="1">
    <location>
        <begin position="515"/>
        <end position="557"/>
    </location>
</feature>
<dbReference type="Proteomes" id="UP000027456">
    <property type="component" value="Unassembled WGS sequence"/>
</dbReference>
<reference evidence="2 3" key="1">
    <citation type="submission" date="2013-12" db="EMBL/GenBank/DDBJ databases">
        <authorList>
            <person name="Cubeta M."/>
            <person name="Pakala S."/>
            <person name="Fedorova N."/>
            <person name="Thomas E."/>
            <person name="Dean R."/>
            <person name="Jabaji S."/>
            <person name="Neate S."/>
            <person name="Toda T."/>
            <person name="Tavantzis S."/>
            <person name="Vilgalys R."/>
            <person name="Bharathan N."/>
            <person name="Pakala S."/>
            <person name="Losada L.S."/>
            <person name="Zafar N."/>
            <person name="Nierman W."/>
        </authorList>
    </citation>
    <scope>NUCLEOTIDE SEQUENCE [LARGE SCALE GENOMIC DNA]</scope>
    <source>
        <strain evidence="2 3">123E</strain>
    </source>
</reference>
<comment type="caution">
    <text evidence="2">The sequence shown here is derived from an EMBL/GenBank/DDBJ whole genome shotgun (WGS) entry which is preliminary data.</text>
</comment>
<dbReference type="AlphaFoldDB" id="A0A074RPT3"/>
<dbReference type="EMBL" id="AZST01000771">
    <property type="protein sequence ID" value="KEP47335.1"/>
    <property type="molecule type" value="Genomic_DNA"/>
</dbReference>
<keyword evidence="3" id="KW-1185">Reference proteome</keyword>
<feature type="compositionally biased region" description="Acidic residues" evidence="1">
    <location>
        <begin position="515"/>
        <end position="545"/>
    </location>
</feature>
<evidence type="ECO:0000313" key="2">
    <source>
        <dbReference type="EMBL" id="KEP47335.1"/>
    </source>
</evidence>
<gene>
    <name evidence="2" type="ORF">V565_159460</name>
</gene>
<evidence type="ECO:0000313" key="3">
    <source>
        <dbReference type="Proteomes" id="UP000027456"/>
    </source>
</evidence>
<feature type="compositionally biased region" description="Polar residues" evidence="1">
    <location>
        <begin position="548"/>
        <end position="557"/>
    </location>
</feature>
<dbReference type="OrthoDB" id="3258975at2759"/>
<name>A0A074RPT3_9AGAM</name>
<accession>A0A074RPT3</accession>
<evidence type="ECO:0000256" key="1">
    <source>
        <dbReference type="SAM" id="MobiDB-lite"/>
    </source>
</evidence>
<proteinExistence type="predicted"/>